<dbReference type="EMBL" id="CAJVPJ010000059">
    <property type="protein sequence ID" value="CAG8468896.1"/>
    <property type="molecule type" value="Genomic_DNA"/>
</dbReference>
<dbReference type="PANTHER" id="PTHR44442">
    <property type="entry name" value="3-KETO-STEROID REDUCTASE"/>
    <property type="match status" value="1"/>
</dbReference>
<dbReference type="Proteomes" id="UP000789572">
    <property type="component" value="Unassembled WGS sequence"/>
</dbReference>
<dbReference type="GO" id="GO:0005789">
    <property type="term" value="C:endoplasmic reticulum membrane"/>
    <property type="evidence" value="ECO:0007669"/>
    <property type="project" value="TreeGrafter"/>
</dbReference>
<name>A0A9N8Z6F9_9GLOM</name>
<dbReference type="PRINTS" id="PR00081">
    <property type="entry name" value="GDHRDH"/>
</dbReference>
<accession>A0A9N8Z6F9</accession>
<sequence length="465" mass="52522">MDGELVLLKIKRPRSLLRKMEVRVRLQGLELEQNISTSDSAVLGENEIKRIPSGFVAAHSVQCLFGTKLRLTESRTLLFIIKNCLLRSTVAYVDLIWAGMSNSKKHKKYRKRQKRSRSNMSTPKLKTAIITGANSGVGFGIAQRLLDHSERNPDEPIRIILACRNQERAIRARDTLLTKYPNGDIVVTLVDTSSVRSVFEFCNGIKKKYKKIDLLFCNAGILSCDFIDWSIVARQVFTDQIALLTETQCIVQPVGKLTSEEIGETFATNLFGHYVMIRELVDLLAVSGESKVIWTSSLTCRRSDYDPKDFQGCQSKSPYESSKYAIDIIAIAMNDFLNRRNIKSFTTHPGVVATNIVRSHMPWIMGKVMENLFYVARTVGLSMTTGTGWNGSYANYYVAVTPSDELDASVKYGSFIKPWGTVYVRKDDVDKYDEGEAKSLLQNLNDLFERFQKKKKGIDYNANGH</sequence>
<dbReference type="GO" id="GO:0016125">
    <property type="term" value="P:sterol metabolic process"/>
    <property type="evidence" value="ECO:0007669"/>
    <property type="project" value="TreeGrafter"/>
</dbReference>
<protein>
    <submittedName>
        <fullName evidence="1">4101_t:CDS:1</fullName>
    </submittedName>
</protein>
<dbReference type="InterPro" id="IPR052834">
    <property type="entry name" value="3KSR/17beta-HSD"/>
</dbReference>
<gene>
    <name evidence="1" type="ORF">POCULU_LOCUS940</name>
</gene>
<organism evidence="1 2">
    <name type="scientific">Paraglomus occultum</name>
    <dbReference type="NCBI Taxonomy" id="144539"/>
    <lineage>
        <taxon>Eukaryota</taxon>
        <taxon>Fungi</taxon>
        <taxon>Fungi incertae sedis</taxon>
        <taxon>Mucoromycota</taxon>
        <taxon>Glomeromycotina</taxon>
        <taxon>Glomeromycetes</taxon>
        <taxon>Paraglomerales</taxon>
        <taxon>Paraglomeraceae</taxon>
        <taxon>Paraglomus</taxon>
    </lineage>
</organism>
<dbReference type="OrthoDB" id="9989144at2759"/>
<evidence type="ECO:0000313" key="2">
    <source>
        <dbReference type="Proteomes" id="UP000789572"/>
    </source>
</evidence>
<dbReference type="SUPFAM" id="SSF51735">
    <property type="entry name" value="NAD(P)-binding Rossmann-fold domains"/>
    <property type="match status" value="1"/>
</dbReference>
<dbReference type="Pfam" id="PF00106">
    <property type="entry name" value="adh_short"/>
    <property type="match status" value="1"/>
</dbReference>
<reference evidence="1" key="1">
    <citation type="submission" date="2021-06" db="EMBL/GenBank/DDBJ databases">
        <authorList>
            <person name="Kallberg Y."/>
            <person name="Tangrot J."/>
            <person name="Rosling A."/>
        </authorList>
    </citation>
    <scope>NUCLEOTIDE SEQUENCE</scope>
    <source>
        <strain evidence="1">IA702</strain>
    </source>
</reference>
<keyword evidence="2" id="KW-1185">Reference proteome</keyword>
<evidence type="ECO:0000313" key="1">
    <source>
        <dbReference type="EMBL" id="CAG8468896.1"/>
    </source>
</evidence>
<dbReference type="AlphaFoldDB" id="A0A9N8Z6F9"/>
<proteinExistence type="predicted"/>
<comment type="caution">
    <text evidence="1">The sequence shown here is derived from an EMBL/GenBank/DDBJ whole genome shotgun (WGS) entry which is preliminary data.</text>
</comment>
<dbReference type="GO" id="GO:0000253">
    <property type="term" value="F:3-beta-hydroxysteroid 3-dehydrogenase (NADP+) activity"/>
    <property type="evidence" value="ECO:0007669"/>
    <property type="project" value="TreeGrafter"/>
</dbReference>
<dbReference type="PANTHER" id="PTHR44442:SF1">
    <property type="entry name" value="3-KETO-STEROID REDUCTASE_17-BETA-HYDROXYSTEROID DEHYDROGENASE 7"/>
    <property type="match status" value="1"/>
</dbReference>
<dbReference type="InterPro" id="IPR002347">
    <property type="entry name" value="SDR_fam"/>
</dbReference>
<dbReference type="Gene3D" id="3.40.50.720">
    <property type="entry name" value="NAD(P)-binding Rossmann-like Domain"/>
    <property type="match status" value="1"/>
</dbReference>
<dbReference type="InterPro" id="IPR036291">
    <property type="entry name" value="NAD(P)-bd_dom_sf"/>
</dbReference>